<protein>
    <submittedName>
        <fullName evidence="1">Cof-type HAD-IIB family hydrolase</fullName>
    </submittedName>
</protein>
<dbReference type="OrthoDB" id="9810101at2"/>
<comment type="caution">
    <text evidence="1">The sequence shown here is derived from an EMBL/GenBank/DDBJ whole genome shotgun (WGS) entry which is preliminary data.</text>
</comment>
<dbReference type="GO" id="GO:0000287">
    <property type="term" value="F:magnesium ion binding"/>
    <property type="evidence" value="ECO:0007669"/>
    <property type="project" value="TreeGrafter"/>
</dbReference>
<dbReference type="SFLD" id="SFLDG01140">
    <property type="entry name" value="C2.B:_Phosphomannomutase_and_P"/>
    <property type="match status" value="1"/>
</dbReference>
<accession>A0A5D4T3R1</accession>
<dbReference type="Pfam" id="PF08282">
    <property type="entry name" value="Hydrolase_3"/>
    <property type="match status" value="1"/>
</dbReference>
<dbReference type="PANTHER" id="PTHR10000">
    <property type="entry name" value="PHOSPHOSERINE PHOSPHATASE"/>
    <property type="match status" value="1"/>
</dbReference>
<keyword evidence="1" id="KW-0378">Hydrolase</keyword>
<name>A0A5D4T3R1_9BACI</name>
<dbReference type="NCBIfam" id="TIGR00099">
    <property type="entry name" value="Cof-subfamily"/>
    <property type="match status" value="1"/>
</dbReference>
<dbReference type="RefSeq" id="WP_010191895.1">
    <property type="nucleotide sequence ID" value="NZ_JBNIKO010000011.1"/>
</dbReference>
<dbReference type="Gene3D" id="3.30.1240.10">
    <property type="match status" value="1"/>
</dbReference>
<reference evidence="1 2" key="1">
    <citation type="submission" date="2019-08" db="EMBL/GenBank/DDBJ databases">
        <title>Bacillus genomes from the desert of Cuatro Cienegas, Coahuila.</title>
        <authorList>
            <person name="Olmedo-Alvarez G."/>
        </authorList>
    </citation>
    <scope>NUCLEOTIDE SEQUENCE [LARGE SCALE GENOMIC DNA]</scope>
    <source>
        <strain evidence="1 2">CH98b_3T</strain>
    </source>
</reference>
<dbReference type="InterPro" id="IPR006379">
    <property type="entry name" value="HAD-SF_hydro_IIB"/>
</dbReference>
<dbReference type="SFLD" id="SFLDG01144">
    <property type="entry name" value="C2.B.4:_PGP_Like"/>
    <property type="match status" value="1"/>
</dbReference>
<proteinExistence type="predicted"/>
<dbReference type="EMBL" id="VTET01000009">
    <property type="protein sequence ID" value="TYS69288.1"/>
    <property type="molecule type" value="Genomic_DNA"/>
</dbReference>
<dbReference type="SUPFAM" id="SSF56784">
    <property type="entry name" value="HAD-like"/>
    <property type="match status" value="1"/>
</dbReference>
<evidence type="ECO:0000313" key="1">
    <source>
        <dbReference type="EMBL" id="TYS69288.1"/>
    </source>
</evidence>
<dbReference type="Gene3D" id="3.40.50.1000">
    <property type="entry name" value="HAD superfamily/HAD-like"/>
    <property type="match status" value="1"/>
</dbReference>
<dbReference type="AlphaFoldDB" id="A0A5D4T3R1"/>
<evidence type="ECO:0000313" key="2">
    <source>
        <dbReference type="Proteomes" id="UP000324517"/>
    </source>
</evidence>
<organism evidence="1 2">
    <name type="scientific">Sutcliffiella horikoshii</name>
    <dbReference type="NCBI Taxonomy" id="79883"/>
    <lineage>
        <taxon>Bacteria</taxon>
        <taxon>Bacillati</taxon>
        <taxon>Bacillota</taxon>
        <taxon>Bacilli</taxon>
        <taxon>Bacillales</taxon>
        <taxon>Bacillaceae</taxon>
        <taxon>Sutcliffiella</taxon>
    </lineage>
</organism>
<dbReference type="GO" id="GO:0005829">
    <property type="term" value="C:cytosol"/>
    <property type="evidence" value="ECO:0007669"/>
    <property type="project" value="TreeGrafter"/>
</dbReference>
<gene>
    <name evidence="1" type="ORF">FZC75_17185</name>
</gene>
<dbReference type="InterPro" id="IPR023214">
    <property type="entry name" value="HAD_sf"/>
</dbReference>
<dbReference type="InterPro" id="IPR036412">
    <property type="entry name" value="HAD-like_sf"/>
</dbReference>
<sequence>MNCKIVFFDIDGTLTHHEDGSISERTKTAIQTLKEQGIIVVAATGRPLSMCREIRELGIDTFITANGGYAKHLEEVIHKIPLDKQVMKEVVQFASEQNHGLSFYTEGFHMNDVEEPRIAQALKETLGVLGLEDFSVMDHSKEQEVYLMCLFAAEEMMDPYKERFPHLTFRRWHPFILNVLQEDVSKSVAIMKLLNYFGIDKSEAVAFGDGENDIDMLELVGYGIAMGNGSDRLKSVADFVTKKSSEDGIEYALKKLQII</sequence>
<dbReference type="Proteomes" id="UP000324517">
    <property type="component" value="Unassembled WGS sequence"/>
</dbReference>
<dbReference type="InterPro" id="IPR000150">
    <property type="entry name" value="Cof"/>
</dbReference>
<dbReference type="SFLD" id="SFLDS00003">
    <property type="entry name" value="Haloacid_Dehalogenase"/>
    <property type="match status" value="1"/>
</dbReference>
<dbReference type="PROSITE" id="PS01229">
    <property type="entry name" value="COF_2"/>
    <property type="match status" value="1"/>
</dbReference>
<dbReference type="PANTHER" id="PTHR10000:SF25">
    <property type="entry name" value="PHOSPHATASE YKRA-RELATED"/>
    <property type="match status" value="1"/>
</dbReference>
<dbReference type="NCBIfam" id="TIGR01484">
    <property type="entry name" value="HAD-SF-IIB"/>
    <property type="match status" value="1"/>
</dbReference>
<dbReference type="GO" id="GO:0016791">
    <property type="term" value="F:phosphatase activity"/>
    <property type="evidence" value="ECO:0007669"/>
    <property type="project" value="TreeGrafter"/>
</dbReference>